<dbReference type="Proteomes" id="UP000245768">
    <property type="component" value="Unassembled WGS sequence"/>
</dbReference>
<evidence type="ECO:0000313" key="6">
    <source>
        <dbReference type="Proteomes" id="UP000245768"/>
    </source>
</evidence>
<keyword evidence="2" id="KW-0274">FAD</keyword>
<dbReference type="SUPFAM" id="SSF54373">
    <property type="entry name" value="FAD-linked reductases, C-terminal domain"/>
    <property type="match status" value="1"/>
</dbReference>
<evidence type="ECO:0000256" key="2">
    <source>
        <dbReference type="ARBA" id="ARBA00022827"/>
    </source>
</evidence>
<accession>A0A316YC25</accession>
<protein>
    <submittedName>
        <fullName evidence="5">FAD/NAD(P)-binding domain-containing protein</fullName>
    </submittedName>
</protein>
<gene>
    <name evidence="5" type="ORF">FA10DRAFT_304721</name>
</gene>
<dbReference type="GO" id="GO:0071949">
    <property type="term" value="F:FAD binding"/>
    <property type="evidence" value="ECO:0007669"/>
    <property type="project" value="InterPro"/>
</dbReference>
<dbReference type="GO" id="GO:0044550">
    <property type="term" value="P:secondary metabolite biosynthetic process"/>
    <property type="evidence" value="ECO:0007669"/>
    <property type="project" value="TreeGrafter"/>
</dbReference>
<sequence>MNNLKIAIVGGGIGGIATAIGLVRQGFGAFDVFEGARCFAEIGAGLNFAPNARCAIAKLGLEKEFNDLGTFIADGYYFEYRLGTSADHHLVATAMSAPAPCSTVHRAKFLSAMLDHVPKDRVHFGKRLDRLERLPSESPYPVRLHFQDGMTYDAHLVIGCDGIHSKMREYLDVTGAPRWSGTWAYRALVPIGLFAEAISSERRERYCRVPQMFMDKDRHILTFPIDHHNTINVVAFYTDRTTEKPCLVEGEAWTQTTSQQDLLSKFEGWDEDMINVLKCFENPTKWALHQMDPLLPTYIGDHVLLLGDAAHGGVPHQGALAGQAFEDALFLSRILSHPGVNATNLMQVLPVYDLIRLPRANRVLQTSLEAGDAYEFAGPDGDDLCALANNLSSRWAWIWEHDHDEDIERALEWLKGKGILQE</sequence>
<dbReference type="PANTHER" id="PTHR46720:SF3">
    <property type="entry name" value="FAD-BINDING DOMAIN-CONTAINING PROTEIN-RELATED"/>
    <property type="match status" value="1"/>
</dbReference>
<evidence type="ECO:0000259" key="4">
    <source>
        <dbReference type="Pfam" id="PF01494"/>
    </source>
</evidence>
<dbReference type="InterPro" id="IPR036188">
    <property type="entry name" value="FAD/NAD-bd_sf"/>
</dbReference>
<dbReference type="InterPro" id="IPR051104">
    <property type="entry name" value="FAD_monoxygenase"/>
</dbReference>
<name>A0A316YC25_9BASI</name>
<evidence type="ECO:0000256" key="1">
    <source>
        <dbReference type="ARBA" id="ARBA00022630"/>
    </source>
</evidence>
<dbReference type="OrthoDB" id="417877at2759"/>
<dbReference type="PRINTS" id="PR00420">
    <property type="entry name" value="RNGMNOXGNASE"/>
</dbReference>
<keyword evidence="3" id="KW-0560">Oxidoreductase</keyword>
<dbReference type="Pfam" id="PF01494">
    <property type="entry name" value="FAD_binding_3"/>
    <property type="match status" value="1"/>
</dbReference>
<dbReference type="PANTHER" id="PTHR46720">
    <property type="entry name" value="HYDROXYLASE, PUTATIVE (AFU_ORTHOLOGUE AFUA_3G01460)-RELATED"/>
    <property type="match status" value="1"/>
</dbReference>
<dbReference type="STRING" id="215250.A0A316YC25"/>
<dbReference type="RefSeq" id="XP_025374030.1">
    <property type="nucleotide sequence ID" value="XM_025525385.1"/>
</dbReference>
<dbReference type="Gene3D" id="3.50.50.60">
    <property type="entry name" value="FAD/NAD(P)-binding domain"/>
    <property type="match status" value="1"/>
</dbReference>
<dbReference type="EMBL" id="KZ819642">
    <property type="protein sequence ID" value="PWN86832.1"/>
    <property type="molecule type" value="Genomic_DNA"/>
</dbReference>
<keyword evidence="6" id="KW-1185">Reference proteome</keyword>
<reference evidence="5 6" key="1">
    <citation type="journal article" date="2018" name="Mol. Biol. Evol.">
        <title>Broad Genomic Sampling Reveals a Smut Pathogenic Ancestry of the Fungal Clade Ustilaginomycotina.</title>
        <authorList>
            <person name="Kijpornyongpan T."/>
            <person name="Mondo S.J."/>
            <person name="Barry K."/>
            <person name="Sandor L."/>
            <person name="Lee J."/>
            <person name="Lipzen A."/>
            <person name="Pangilinan J."/>
            <person name="LaButti K."/>
            <person name="Hainaut M."/>
            <person name="Henrissat B."/>
            <person name="Grigoriev I.V."/>
            <person name="Spatafora J.W."/>
            <person name="Aime M.C."/>
        </authorList>
    </citation>
    <scope>NUCLEOTIDE SEQUENCE [LARGE SCALE GENOMIC DNA]</scope>
    <source>
        <strain evidence="5 6">MCA 4198</strain>
    </source>
</reference>
<organism evidence="5 6">
    <name type="scientific">Acaromyces ingoldii</name>
    <dbReference type="NCBI Taxonomy" id="215250"/>
    <lineage>
        <taxon>Eukaryota</taxon>
        <taxon>Fungi</taxon>
        <taxon>Dikarya</taxon>
        <taxon>Basidiomycota</taxon>
        <taxon>Ustilaginomycotina</taxon>
        <taxon>Exobasidiomycetes</taxon>
        <taxon>Exobasidiales</taxon>
        <taxon>Cryptobasidiaceae</taxon>
        <taxon>Acaromyces</taxon>
    </lineage>
</organism>
<dbReference type="AlphaFoldDB" id="A0A316YC25"/>
<dbReference type="InParanoid" id="A0A316YC25"/>
<keyword evidence="1" id="KW-0285">Flavoprotein</keyword>
<proteinExistence type="predicted"/>
<dbReference type="GeneID" id="37047301"/>
<dbReference type="InterPro" id="IPR002938">
    <property type="entry name" value="FAD-bd"/>
</dbReference>
<dbReference type="SUPFAM" id="SSF51905">
    <property type="entry name" value="FAD/NAD(P)-binding domain"/>
    <property type="match status" value="1"/>
</dbReference>
<feature type="domain" description="FAD-binding" evidence="4">
    <location>
        <begin position="5"/>
        <end position="366"/>
    </location>
</feature>
<evidence type="ECO:0000313" key="5">
    <source>
        <dbReference type="EMBL" id="PWN86832.1"/>
    </source>
</evidence>
<evidence type="ECO:0000256" key="3">
    <source>
        <dbReference type="ARBA" id="ARBA00023002"/>
    </source>
</evidence>
<dbReference type="GO" id="GO:0016491">
    <property type="term" value="F:oxidoreductase activity"/>
    <property type="evidence" value="ECO:0007669"/>
    <property type="project" value="UniProtKB-KW"/>
</dbReference>